<keyword evidence="2" id="KW-1185">Reference proteome</keyword>
<dbReference type="EMBL" id="JBGFTU010000015">
    <property type="protein sequence ID" value="MEZ0165815.1"/>
    <property type="molecule type" value="Genomic_DNA"/>
</dbReference>
<reference evidence="1 2" key="1">
    <citation type="submission" date="2024-07" db="EMBL/GenBank/DDBJ databases">
        <authorList>
            <person name="Thanompreechachai J."/>
            <person name="Duangmal K."/>
        </authorList>
    </citation>
    <scope>NUCLEOTIDE SEQUENCE [LARGE SCALE GENOMIC DNA]</scope>
    <source>
        <strain evidence="1 2">LSe6-4</strain>
    </source>
</reference>
<evidence type="ECO:0000313" key="1">
    <source>
        <dbReference type="EMBL" id="MEZ0165815.1"/>
    </source>
</evidence>
<dbReference type="Proteomes" id="UP001565927">
    <property type="component" value="Unassembled WGS sequence"/>
</dbReference>
<protein>
    <recommendedName>
        <fullName evidence="3">Antitoxin Xre/MbcA/ParS-like toxin-binding domain-containing protein</fullName>
    </recommendedName>
</protein>
<name>A0ABV4H5U0_9ACTN</name>
<sequence>MSAPGAPNASAWKLAQTFSTGLSASETRKLLDLLESSQRSVPVRGGHGRTSVDAVVEGAVTNFVLKAERRRQVERGSLPLAKVAAEIGAPAHDLERGLATGRLIGLRRGGEWWLPMWQFNLEAADPILPGLADLIRVFPGSVVALSRWVERRSAAFDGNSPAELLRRGEVDRVVQEAAALQGASGPVSRD</sequence>
<gene>
    <name evidence="1" type="ORF">AB2L27_13740</name>
</gene>
<evidence type="ECO:0008006" key="3">
    <source>
        <dbReference type="Google" id="ProtNLM"/>
    </source>
</evidence>
<proteinExistence type="predicted"/>
<dbReference type="RefSeq" id="WP_370442041.1">
    <property type="nucleotide sequence ID" value="NZ_JBGFTU010000015.1"/>
</dbReference>
<accession>A0ABV4H5U0</accession>
<comment type="caution">
    <text evidence="1">The sequence shown here is derived from an EMBL/GenBank/DDBJ whole genome shotgun (WGS) entry which is preliminary data.</text>
</comment>
<evidence type="ECO:0000313" key="2">
    <source>
        <dbReference type="Proteomes" id="UP001565927"/>
    </source>
</evidence>
<organism evidence="1 2">
    <name type="scientific">Kineococcus halophytocola</name>
    <dbReference type="NCBI Taxonomy" id="3234027"/>
    <lineage>
        <taxon>Bacteria</taxon>
        <taxon>Bacillati</taxon>
        <taxon>Actinomycetota</taxon>
        <taxon>Actinomycetes</taxon>
        <taxon>Kineosporiales</taxon>
        <taxon>Kineosporiaceae</taxon>
        <taxon>Kineococcus</taxon>
    </lineage>
</organism>